<dbReference type="Proteomes" id="UP001525968">
    <property type="component" value="Unassembled WGS sequence"/>
</dbReference>
<sequence length="84" mass="9566">MTQDPRAKPDNTPAPLCDSCAGIQQNWRRAKGHVELQQHGNRKEERASGQVTVTRYQCDRCGTIWDYENDKQNLHAGWSVVKQG</sequence>
<keyword evidence="2" id="KW-1185">Reference proteome</keyword>
<dbReference type="EMBL" id="JAODYH010000005">
    <property type="protein sequence ID" value="MCT9811626.1"/>
    <property type="molecule type" value="Genomic_DNA"/>
</dbReference>
<evidence type="ECO:0000313" key="2">
    <source>
        <dbReference type="Proteomes" id="UP001525968"/>
    </source>
</evidence>
<gene>
    <name evidence="1" type="ORF">N0K08_13330</name>
</gene>
<proteinExistence type="predicted"/>
<organism evidence="1 2">
    <name type="scientific">Acidovorax bellezanensis</name>
    <dbReference type="NCBI Taxonomy" id="2976702"/>
    <lineage>
        <taxon>Bacteria</taxon>
        <taxon>Pseudomonadati</taxon>
        <taxon>Pseudomonadota</taxon>
        <taxon>Betaproteobacteria</taxon>
        <taxon>Burkholderiales</taxon>
        <taxon>Comamonadaceae</taxon>
        <taxon>Acidovorax</taxon>
    </lineage>
</organism>
<protein>
    <submittedName>
        <fullName evidence="1">Uncharacterized protein</fullName>
    </submittedName>
</protein>
<accession>A0ABT2PMB8</accession>
<reference evidence="1 2" key="1">
    <citation type="submission" date="2022-09" db="EMBL/GenBank/DDBJ databases">
        <title>Draft genome of isolate Be4.</title>
        <authorList>
            <person name="Sanchez-Castro I."/>
            <person name="Martinez-Rodriguez P."/>
            <person name="Descostes M."/>
            <person name="Merroun M."/>
        </authorList>
    </citation>
    <scope>NUCLEOTIDE SEQUENCE [LARGE SCALE GENOMIC DNA]</scope>
    <source>
        <strain evidence="1 2">Be4</strain>
    </source>
</reference>
<comment type="caution">
    <text evidence="1">The sequence shown here is derived from an EMBL/GenBank/DDBJ whole genome shotgun (WGS) entry which is preliminary data.</text>
</comment>
<evidence type="ECO:0000313" key="1">
    <source>
        <dbReference type="EMBL" id="MCT9811626.1"/>
    </source>
</evidence>
<dbReference type="RefSeq" id="WP_261500863.1">
    <property type="nucleotide sequence ID" value="NZ_JAODYH010000005.1"/>
</dbReference>
<name>A0ABT2PMB8_9BURK</name>